<gene>
    <name evidence="1" type="primary">PUT1_1</name>
    <name evidence="1" type="ORF">H2198_001240</name>
</gene>
<evidence type="ECO:0000313" key="2">
    <source>
        <dbReference type="Proteomes" id="UP001172386"/>
    </source>
</evidence>
<keyword evidence="2" id="KW-1185">Reference proteome</keyword>
<dbReference type="Proteomes" id="UP001172386">
    <property type="component" value="Unassembled WGS sequence"/>
</dbReference>
<proteinExistence type="predicted"/>
<protein>
    <submittedName>
        <fullName evidence="1">Proline dehydrogenase</fullName>
    </submittedName>
</protein>
<reference evidence="1" key="1">
    <citation type="submission" date="2022-10" db="EMBL/GenBank/DDBJ databases">
        <title>Culturing micro-colonial fungi from biological soil crusts in the Mojave desert and describing Neophaeococcomyces mojavensis, and introducing the new genera and species Taxawa tesnikishii.</title>
        <authorList>
            <person name="Kurbessoian T."/>
            <person name="Stajich J.E."/>
        </authorList>
    </citation>
    <scope>NUCLEOTIDE SEQUENCE</scope>
    <source>
        <strain evidence="1">JES_112</strain>
    </source>
</reference>
<organism evidence="1 2">
    <name type="scientific">Neophaeococcomyces mojaviensis</name>
    <dbReference type="NCBI Taxonomy" id="3383035"/>
    <lineage>
        <taxon>Eukaryota</taxon>
        <taxon>Fungi</taxon>
        <taxon>Dikarya</taxon>
        <taxon>Ascomycota</taxon>
        <taxon>Pezizomycotina</taxon>
        <taxon>Eurotiomycetes</taxon>
        <taxon>Chaetothyriomycetidae</taxon>
        <taxon>Chaetothyriales</taxon>
        <taxon>Chaetothyriales incertae sedis</taxon>
        <taxon>Neophaeococcomyces</taxon>
    </lineage>
</organism>
<accession>A0ACC3AHN5</accession>
<comment type="caution">
    <text evidence="1">The sequence shown here is derived from an EMBL/GenBank/DDBJ whole genome shotgun (WGS) entry which is preliminary data.</text>
</comment>
<sequence length="391" mass="43917">MKFLANSKSQLFNPDHNRILHAILKRAFYVQFCAGETPAEVRRTINSLKTMGYKGVILGHAREVVLSKEEEKALDSSLDGAAQEQRNQKEIAQWRDDTLATIKLTQQDDFVALKFTGAGRQALQTLKATQPCSPLMREAIHEVCVLAQERGVGLLFDAEQASLQQGIDNWAMYYMRRYNKSGKAVVYGTYQAYAKRAPKILAQHLALARRESFVLGVKLVRGAYIGSDPRELFWDTIEDTHKCYDNLAQCIIQRKYAGLLQPSEGESSEFPDVNFVLASHNADSVRTARAIRDEQARSGQPMIRMAYGQLQGMADHLSCELVKQAKETQGAINSSVEIPQTYKYLVWGSLSLSMKYLLRRAQENKDAVSRTVDARRALGKEIAVRLGLARP</sequence>
<dbReference type="EMBL" id="JAPDRQ010000013">
    <property type="protein sequence ID" value="KAJ9662789.1"/>
    <property type="molecule type" value="Genomic_DNA"/>
</dbReference>
<name>A0ACC3AHN5_9EURO</name>
<evidence type="ECO:0000313" key="1">
    <source>
        <dbReference type="EMBL" id="KAJ9662789.1"/>
    </source>
</evidence>